<keyword evidence="2" id="KW-1133">Transmembrane helix</keyword>
<evidence type="ECO:0000313" key="5">
    <source>
        <dbReference type="Proteomes" id="UP001500301"/>
    </source>
</evidence>
<evidence type="ECO:0000313" key="4">
    <source>
        <dbReference type="EMBL" id="GAA3524006.1"/>
    </source>
</evidence>
<evidence type="ECO:0008006" key="6">
    <source>
        <dbReference type="Google" id="ProtNLM"/>
    </source>
</evidence>
<sequence length="383" mass="38475">MVGGPRRAARLLVVAVALAYAPIASTAAWSAFVPGAPHLQDLLDRRLAGDRYAAGPGSVSALRDADYADHRVLMLVHTVLGAACLLLAVRQMLGPARWHRVVGVAHVAVVTVSMVAAMLFLVASAPGPGPGQEAFRAQLWVLALSTLGTAWLAALEAVRGHTGAHRAWMTLHIAFLLTAPVLRLTWTLLAPLFPGRDMLTNIESGAVLLAVVAPAGGVIAALLPAGGAAGRAEIGRCAASRRCVLGAALLGSVGLACVVAAASAPVEGHVLFHVVPSLALLLGCSGAALRGRGTGGSGVSPDAVVLLRAAATVPWAVLAAAVPAALAGGWSAGLLTGLMVAPGFPLVAALSCLLARRAAPDGGSPHRPPDNLMRGDVVAGSAA</sequence>
<feature type="transmembrane region" description="Helical" evidence="2">
    <location>
        <begin position="303"/>
        <end position="326"/>
    </location>
</feature>
<feature type="transmembrane region" description="Helical" evidence="2">
    <location>
        <begin position="270"/>
        <end position="291"/>
    </location>
</feature>
<feature type="transmembrane region" description="Helical" evidence="2">
    <location>
        <begin position="72"/>
        <end position="89"/>
    </location>
</feature>
<comment type="caution">
    <text evidence="4">The sequence shown here is derived from an EMBL/GenBank/DDBJ whole genome shotgun (WGS) entry which is preliminary data.</text>
</comment>
<dbReference type="RefSeq" id="WP_218235536.1">
    <property type="nucleotide sequence ID" value="NZ_BAABBB010000006.1"/>
</dbReference>
<name>A0ABP6V0M0_9ACTN</name>
<feature type="transmembrane region" description="Helical" evidence="2">
    <location>
        <begin position="206"/>
        <end position="223"/>
    </location>
</feature>
<accession>A0ABP6V0M0</accession>
<dbReference type="Proteomes" id="UP001500301">
    <property type="component" value="Unassembled WGS sequence"/>
</dbReference>
<evidence type="ECO:0000256" key="1">
    <source>
        <dbReference type="SAM" id="MobiDB-lite"/>
    </source>
</evidence>
<protein>
    <recommendedName>
        <fullName evidence="6">DUF2306 domain-containing protein</fullName>
    </recommendedName>
</protein>
<keyword evidence="2" id="KW-0812">Transmembrane</keyword>
<keyword evidence="5" id="KW-1185">Reference proteome</keyword>
<feature type="region of interest" description="Disordered" evidence="1">
    <location>
        <begin position="360"/>
        <end position="383"/>
    </location>
</feature>
<feature type="transmembrane region" description="Helical" evidence="2">
    <location>
        <begin position="167"/>
        <end position="186"/>
    </location>
</feature>
<proteinExistence type="predicted"/>
<feature type="transmembrane region" description="Helical" evidence="2">
    <location>
        <begin position="101"/>
        <end position="125"/>
    </location>
</feature>
<gene>
    <name evidence="4" type="ORF">GCM10022263_10490</name>
</gene>
<organism evidence="4 5">
    <name type="scientific">Nocardioides daeguensis</name>
    <dbReference type="NCBI Taxonomy" id="908359"/>
    <lineage>
        <taxon>Bacteria</taxon>
        <taxon>Bacillati</taxon>
        <taxon>Actinomycetota</taxon>
        <taxon>Actinomycetes</taxon>
        <taxon>Propionibacteriales</taxon>
        <taxon>Nocardioidaceae</taxon>
        <taxon>Nocardioides</taxon>
    </lineage>
</organism>
<reference evidence="5" key="1">
    <citation type="journal article" date="2019" name="Int. J. Syst. Evol. Microbiol.">
        <title>The Global Catalogue of Microorganisms (GCM) 10K type strain sequencing project: providing services to taxonomists for standard genome sequencing and annotation.</title>
        <authorList>
            <consortium name="The Broad Institute Genomics Platform"/>
            <consortium name="The Broad Institute Genome Sequencing Center for Infectious Disease"/>
            <person name="Wu L."/>
            <person name="Ma J."/>
        </authorList>
    </citation>
    <scope>NUCLEOTIDE SEQUENCE [LARGE SCALE GENOMIC DNA]</scope>
    <source>
        <strain evidence="5">JCM 17460</strain>
    </source>
</reference>
<feature type="transmembrane region" description="Helical" evidence="2">
    <location>
        <begin position="244"/>
        <end position="264"/>
    </location>
</feature>
<keyword evidence="3" id="KW-0732">Signal</keyword>
<feature type="transmembrane region" description="Helical" evidence="2">
    <location>
        <begin position="137"/>
        <end position="155"/>
    </location>
</feature>
<feature type="transmembrane region" description="Helical" evidence="2">
    <location>
        <begin position="332"/>
        <end position="355"/>
    </location>
</feature>
<keyword evidence="2" id="KW-0472">Membrane</keyword>
<evidence type="ECO:0000256" key="3">
    <source>
        <dbReference type="SAM" id="SignalP"/>
    </source>
</evidence>
<feature type="signal peptide" evidence="3">
    <location>
        <begin position="1"/>
        <end position="26"/>
    </location>
</feature>
<feature type="chain" id="PRO_5045824968" description="DUF2306 domain-containing protein" evidence="3">
    <location>
        <begin position="27"/>
        <end position="383"/>
    </location>
</feature>
<dbReference type="EMBL" id="BAABBB010000006">
    <property type="protein sequence ID" value="GAA3524006.1"/>
    <property type="molecule type" value="Genomic_DNA"/>
</dbReference>
<evidence type="ECO:0000256" key="2">
    <source>
        <dbReference type="SAM" id="Phobius"/>
    </source>
</evidence>